<keyword evidence="1" id="KW-0812">Transmembrane</keyword>
<keyword evidence="1" id="KW-0472">Membrane</keyword>
<evidence type="ECO:0000256" key="1">
    <source>
        <dbReference type="SAM" id="Phobius"/>
    </source>
</evidence>
<dbReference type="Proteomes" id="UP000295050">
    <property type="component" value="Unassembled WGS sequence"/>
</dbReference>
<gene>
    <name evidence="2" type="ORF">EV663_10738</name>
</gene>
<dbReference type="OrthoDB" id="7866534at2"/>
<protein>
    <submittedName>
        <fullName evidence="2">Uncharacterized protein</fullName>
    </submittedName>
</protein>
<dbReference type="RefSeq" id="WP_132951423.1">
    <property type="nucleotide sequence ID" value="NZ_SLXU01000007.1"/>
</dbReference>
<organism evidence="2 3">
    <name type="scientific">Rhodovulum bhavnagarense</name>
    <dbReference type="NCBI Taxonomy" id="992286"/>
    <lineage>
        <taxon>Bacteria</taxon>
        <taxon>Pseudomonadati</taxon>
        <taxon>Pseudomonadota</taxon>
        <taxon>Alphaproteobacteria</taxon>
        <taxon>Rhodobacterales</taxon>
        <taxon>Paracoccaceae</taxon>
        <taxon>Rhodovulum</taxon>
    </lineage>
</organism>
<comment type="caution">
    <text evidence="2">The sequence shown here is derived from an EMBL/GenBank/DDBJ whole genome shotgun (WGS) entry which is preliminary data.</text>
</comment>
<feature type="transmembrane region" description="Helical" evidence="1">
    <location>
        <begin position="47"/>
        <end position="66"/>
    </location>
</feature>
<name>A0A4R2RE99_9RHOB</name>
<dbReference type="AlphaFoldDB" id="A0A4R2RE99"/>
<evidence type="ECO:0000313" key="3">
    <source>
        <dbReference type="Proteomes" id="UP000295050"/>
    </source>
</evidence>
<dbReference type="EMBL" id="SLXU01000007">
    <property type="protein sequence ID" value="TCP60864.1"/>
    <property type="molecule type" value="Genomic_DNA"/>
</dbReference>
<proteinExistence type="predicted"/>
<sequence length="118" mass="13176">MYDPQMREFHGRLARLDRMHRRGFGFEAPGTIGRSCYTRRNRARLPILRPLIVVAASVLVIKALILSQVGALDYNDRLARAADGSLVERAGAYVMQVDPLTAWLGDALREMVPARGRG</sequence>
<accession>A0A4R2RE99</accession>
<evidence type="ECO:0000313" key="2">
    <source>
        <dbReference type="EMBL" id="TCP60864.1"/>
    </source>
</evidence>
<keyword evidence="3" id="KW-1185">Reference proteome</keyword>
<reference evidence="2 3" key="1">
    <citation type="submission" date="2019-03" db="EMBL/GenBank/DDBJ databases">
        <title>Genomic Encyclopedia of Type Strains, Phase IV (KMG-IV): sequencing the most valuable type-strain genomes for metagenomic binning, comparative biology and taxonomic classification.</title>
        <authorList>
            <person name="Goeker M."/>
        </authorList>
    </citation>
    <scope>NUCLEOTIDE SEQUENCE [LARGE SCALE GENOMIC DNA]</scope>
    <source>
        <strain evidence="2 3">DSM 24766</strain>
    </source>
</reference>
<keyword evidence="1" id="KW-1133">Transmembrane helix</keyword>